<dbReference type="EMBL" id="CP147250">
    <property type="protein sequence ID" value="WYJ80359.1"/>
    <property type="molecule type" value="Genomic_DNA"/>
</dbReference>
<organism evidence="1 2">
    <name type="scientific">Candidatus Enterococcus mangumiae</name>
    <dbReference type="NCBI Taxonomy" id="2230878"/>
    <lineage>
        <taxon>Bacteria</taxon>
        <taxon>Bacillati</taxon>
        <taxon>Bacillota</taxon>
        <taxon>Bacilli</taxon>
        <taxon>Lactobacillales</taxon>
        <taxon>Enterococcaceae</taxon>
        <taxon>Enterococcus</taxon>
    </lineage>
</organism>
<evidence type="ECO:0008006" key="3">
    <source>
        <dbReference type="Google" id="ProtNLM"/>
    </source>
</evidence>
<keyword evidence="2" id="KW-1185">Reference proteome</keyword>
<evidence type="ECO:0000313" key="1">
    <source>
        <dbReference type="EMBL" id="WYJ80359.1"/>
    </source>
</evidence>
<gene>
    <name evidence="1" type="ORF">DOK79_001916</name>
</gene>
<name>A0ABZ2T2A0_9ENTE</name>
<reference evidence="1 2" key="1">
    <citation type="submission" date="2024-03" db="EMBL/GenBank/DDBJ databases">
        <title>The Genome Sequence of Enterococcus sp. DIV1094.</title>
        <authorList>
            <consortium name="The Broad Institute Genomics Platform"/>
            <consortium name="The Broad Institute Microbial Omics Core"/>
            <consortium name="The Broad Institute Genomic Center for Infectious Diseases"/>
            <person name="Earl A."/>
            <person name="Manson A."/>
            <person name="Gilmore M."/>
            <person name="Schwartman J."/>
            <person name="Shea T."/>
            <person name="Abouelleil A."/>
            <person name="Cao P."/>
            <person name="Chapman S."/>
            <person name="Cusick C."/>
            <person name="Young S."/>
            <person name="Neafsey D."/>
            <person name="Nusbaum C."/>
            <person name="Birren B."/>
        </authorList>
    </citation>
    <scope>NUCLEOTIDE SEQUENCE [LARGE SCALE GENOMIC DNA]</scope>
    <source>
        <strain evidence="1 2">DIV1094</strain>
    </source>
</reference>
<sequence length="41" mass="4877">MGTLGIDWLIYIIVQYNDHNKIKKARIEQLFDSRFFVSMDG</sequence>
<dbReference type="Proteomes" id="UP000664360">
    <property type="component" value="Chromosome"/>
</dbReference>
<protein>
    <recommendedName>
        <fullName evidence="3">Transposase</fullName>
    </recommendedName>
</protein>
<accession>A0ABZ2T2A0</accession>
<evidence type="ECO:0000313" key="2">
    <source>
        <dbReference type="Proteomes" id="UP000664360"/>
    </source>
</evidence>
<proteinExistence type="predicted"/>